<dbReference type="Proteomes" id="UP001274896">
    <property type="component" value="Unassembled WGS sequence"/>
</dbReference>
<proteinExistence type="predicted"/>
<name>A0AAE0Q7L5_9TELE</name>
<evidence type="ECO:0000313" key="2">
    <source>
        <dbReference type="Proteomes" id="UP001274896"/>
    </source>
</evidence>
<evidence type="ECO:0000313" key="1">
    <source>
        <dbReference type="EMBL" id="KAK3515224.1"/>
    </source>
</evidence>
<protein>
    <recommendedName>
        <fullName evidence="3">Reverse transcriptase domain-containing protein</fullName>
    </recommendedName>
</protein>
<accession>A0AAE0Q7L5</accession>
<dbReference type="AlphaFoldDB" id="A0AAE0Q7L5"/>
<evidence type="ECO:0008006" key="3">
    <source>
        <dbReference type="Google" id="ProtNLM"/>
    </source>
</evidence>
<organism evidence="1 2">
    <name type="scientific">Hemibagrus guttatus</name>
    <dbReference type="NCBI Taxonomy" id="175788"/>
    <lineage>
        <taxon>Eukaryota</taxon>
        <taxon>Metazoa</taxon>
        <taxon>Chordata</taxon>
        <taxon>Craniata</taxon>
        <taxon>Vertebrata</taxon>
        <taxon>Euteleostomi</taxon>
        <taxon>Actinopterygii</taxon>
        <taxon>Neopterygii</taxon>
        <taxon>Teleostei</taxon>
        <taxon>Ostariophysi</taxon>
        <taxon>Siluriformes</taxon>
        <taxon>Bagridae</taxon>
        <taxon>Hemibagrus</taxon>
    </lineage>
</organism>
<gene>
    <name evidence="1" type="ORF">QTP70_011413</name>
</gene>
<keyword evidence="2" id="KW-1185">Reference proteome</keyword>
<comment type="caution">
    <text evidence="1">The sequence shown here is derived from an EMBL/GenBank/DDBJ whole genome shotgun (WGS) entry which is preliminary data.</text>
</comment>
<feature type="non-terminal residue" evidence="1">
    <location>
        <position position="1"/>
    </location>
</feature>
<dbReference type="EMBL" id="JAUCMX010000020">
    <property type="protein sequence ID" value="KAK3515224.1"/>
    <property type="molecule type" value="Genomic_DNA"/>
</dbReference>
<reference evidence="1" key="1">
    <citation type="submission" date="2023-06" db="EMBL/GenBank/DDBJ databases">
        <title>Male Hemibagrus guttatus genome.</title>
        <authorList>
            <person name="Bian C."/>
        </authorList>
    </citation>
    <scope>NUCLEOTIDE SEQUENCE</scope>
    <source>
        <strain evidence="1">Male_cb2023</strain>
        <tissue evidence="1">Muscle</tissue>
    </source>
</reference>
<sequence length="86" mass="9530">STNILKFADDTAVVGLISNNDETAYLEEIKNLETWCQDYNLLLNVSKTKELIVDFSTNFKTSQQDQTQASQTLTTIGLVEDGPASQ</sequence>